<reference evidence="3" key="1">
    <citation type="submission" date="2020-06" db="EMBL/GenBank/DDBJ databases">
        <title>WGS assembly of Ceratodon purpureus strain R40.</title>
        <authorList>
            <person name="Carey S.B."/>
            <person name="Jenkins J."/>
            <person name="Shu S."/>
            <person name="Lovell J.T."/>
            <person name="Sreedasyam A."/>
            <person name="Maumus F."/>
            <person name="Tiley G.P."/>
            <person name="Fernandez-Pozo N."/>
            <person name="Barry K."/>
            <person name="Chen C."/>
            <person name="Wang M."/>
            <person name="Lipzen A."/>
            <person name="Daum C."/>
            <person name="Saski C.A."/>
            <person name="Payton A.C."/>
            <person name="Mcbreen J.C."/>
            <person name="Conrad R.E."/>
            <person name="Kollar L.M."/>
            <person name="Olsson S."/>
            <person name="Huttunen S."/>
            <person name="Landis J.B."/>
            <person name="Wickett N.J."/>
            <person name="Johnson M.G."/>
            <person name="Rensing S.A."/>
            <person name="Grimwood J."/>
            <person name="Schmutz J."/>
            <person name="Mcdaniel S.F."/>
        </authorList>
    </citation>
    <scope>NUCLEOTIDE SEQUENCE</scope>
    <source>
        <strain evidence="3">R40</strain>
    </source>
</reference>
<feature type="compositionally biased region" description="Pro residues" evidence="1">
    <location>
        <begin position="44"/>
        <end position="60"/>
    </location>
</feature>
<accession>A0A8T0GSD2</accession>
<evidence type="ECO:0000313" key="3">
    <source>
        <dbReference type="EMBL" id="KAG0561269.1"/>
    </source>
</evidence>
<proteinExistence type="predicted"/>
<keyword evidence="2" id="KW-1133">Transmembrane helix</keyword>
<gene>
    <name evidence="3" type="ORF">KC19_9G050300</name>
</gene>
<dbReference type="AlphaFoldDB" id="A0A8T0GSD2"/>
<sequence>MPLEMSLGNDPKDYIQLASNLLIAAALYNWWKRIYKERNDEIPRPSPRSSPPRNSPPRTSPPRSGCPCGLPPAKRYE</sequence>
<feature type="transmembrane region" description="Helical" evidence="2">
    <location>
        <begin position="14"/>
        <end position="31"/>
    </location>
</feature>
<keyword evidence="2" id="KW-0812">Transmembrane</keyword>
<evidence type="ECO:0000313" key="4">
    <source>
        <dbReference type="Proteomes" id="UP000822688"/>
    </source>
</evidence>
<dbReference type="EMBL" id="CM026430">
    <property type="protein sequence ID" value="KAG0561269.1"/>
    <property type="molecule type" value="Genomic_DNA"/>
</dbReference>
<comment type="caution">
    <text evidence="3">The sequence shown here is derived from an EMBL/GenBank/DDBJ whole genome shotgun (WGS) entry which is preliminary data.</text>
</comment>
<organism evidence="3 4">
    <name type="scientific">Ceratodon purpureus</name>
    <name type="common">Fire moss</name>
    <name type="synonym">Dicranum purpureum</name>
    <dbReference type="NCBI Taxonomy" id="3225"/>
    <lineage>
        <taxon>Eukaryota</taxon>
        <taxon>Viridiplantae</taxon>
        <taxon>Streptophyta</taxon>
        <taxon>Embryophyta</taxon>
        <taxon>Bryophyta</taxon>
        <taxon>Bryophytina</taxon>
        <taxon>Bryopsida</taxon>
        <taxon>Dicranidae</taxon>
        <taxon>Pseudoditrichales</taxon>
        <taxon>Ditrichaceae</taxon>
        <taxon>Ceratodon</taxon>
    </lineage>
</organism>
<dbReference type="EMBL" id="CM026430">
    <property type="protein sequence ID" value="KAG0561268.1"/>
    <property type="molecule type" value="Genomic_DNA"/>
</dbReference>
<keyword evidence="4" id="KW-1185">Reference proteome</keyword>
<keyword evidence="2" id="KW-0472">Membrane</keyword>
<feature type="region of interest" description="Disordered" evidence="1">
    <location>
        <begin position="40"/>
        <end position="77"/>
    </location>
</feature>
<dbReference type="Proteomes" id="UP000822688">
    <property type="component" value="Chromosome 9"/>
</dbReference>
<evidence type="ECO:0000256" key="1">
    <source>
        <dbReference type="SAM" id="MobiDB-lite"/>
    </source>
</evidence>
<protein>
    <submittedName>
        <fullName evidence="3">Uncharacterized protein</fullName>
    </submittedName>
</protein>
<name>A0A8T0GSD2_CERPU</name>
<evidence type="ECO:0000256" key="2">
    <source>
        <dbReference type="SAM" id="Phobius"/>
    </source>
</evidence>